<evidence type="ECO:0008006" key="4">
    <source>
        <dbReference type="Google" id="ProtNLM"/>
    </source>
</evidence>
<feature type="compositionally biased region" description="Basic residues" evidence="1">
    <location>
        <begin position="34"/>
        <end position="52"/>
    </location>
</feature>
<keyword evidence="3" id="KW-1185">Reference proteome</keyword>
<protein>
    <recommendedName>
        <fullName evidence="4">BZIP domain-containing protein</fullName>
    </recommendedName>
</protein>
<name>A0A439D9J4_9PEZI</name>
<evidence type="ECO:0000313" key="2">
    <source>
        <dbReference type="EMBL" id="RWA11062.1"/>
    </source>
</evidence>
<evidence type="ECO:0000313" key="3">
    <source>
        <dbReference type="Proteomes" id="UP000286045"/>
    </source>
</evidence>
<comment type="caution">
    <text evidence="2">The sequence shown here is derived from an EMBL/GenBank/DDBJ whole genome shotgun (WGS) entry which is preliminary data.</text>
</comment>
<dbReference type="Proteomes" id="UP000286045">
    <property type="component" value="Unassembled WGS sequence"/>
</dbReference>
<accession>A0A439D9J4</accession>
<sequence length="211" mass="23475">MSQPSSQPSHPYPSPLLRWSLGDDWQGMANARERRKIQNRINQRARRSRRRKQADASTNDSNYAPVIRTDSPLALVNVQVTPAQHIGFENITDAINIRDPQSWATHSLILAFEAFIYHSWLTSAPRPALLPDLVQFNFARALMENARVLGLTSSHLHDDAISYFSVAGPWPPSINLETTALPAAYGQPTYNAAPLTTPGSTLSQYLRCGTI</sequence>
<proteinExistence type="predicted"/>
<organism evidence="2 3">
    <name type="scientific">Xylaria grammica</name>
    <dbReference type="NCBI Taxonomy" id="363999"/>
    <lineage>
        <taxon>Eukaryota</taxon>
        <taxon>Fungi</taxon>
        <taxon>Dikarya</taxon>
        <taxon>Ascomycota</taxon>
        <taxon>Pezizomycotina</taxon>
        <taxon>Sordariomycetes</taxon>
        <taxon>Xylariomycetidae</taxon>
        <taxon>Xylariales</taxon>
        <taxon>Xylariaceae</taxon>
        <taxon>Xylaria</taxon>
    </lineage>
</organism>
<dbReference type="STRING" id="363999.A0A439D9J4"/>
<dbReference type="EMBL" id="RYZI01000092">
    <property type="protein sequence ID" value="RWA11062.1"/>
    <property type="molecule type" value="Genomic_DNA"/>
</dbReference>
<gene>
    <name evidence="2" type="ORF">EKO27_g4063</name>
</gene>
<evidence type="ECO:0000256" key="1">
    <source>
        <dbReference type="SAM" id="MobiDB-lite"/>
    </source>
</evidence>
<feature type="region of interest" description="Disordered" evidence="1">
    <location>
        <begin position="34"/>
        <end position="65"/>
    </location>
</feature>
<dbReference type="AlphaFoldDB" id="A0A439D9J4"/>
<reference evidence="2 3" key="1">
    <citation type="submission" date="2018-12" db="EMBL/GenBank/DDBJ databases">
        <title>Draft genome sequence of Xylaria grammica IHI A82.</title>
        <authorList>
            <person name="Buettner E."/>
            <person name="Kellner H."/>
        </authorList>
    </citation>
    <scope>NUCLEOTIDE SEQUENCE [LARGE SCALE GENOMIC DNA]</scope>
    <source>
        <strain evidence="2 3">IHI A82</strain>
    </source>
</reference>